<keyword evidence="5" id="KW-1185">Reference proteome</keyword>
<sequence>MSSEQHPQQQQPQRRLLGNPFFPSRNTGSSLDAPEAPHLIDALTSQIDEFTIQSIIDTQRQSLKRFEKTNEMLMNCAQLGDRRIEKAKKDSIGHKDTILQMKTDLEFIFKKIRMFKTILASKYPEVYAEVSTELAPKRDVDDE</sequence>
<accession>A0A2G5TLM0</accession>
<dbReference type="OrthoDB" id="10258877at2759"/>
<evidence type="ECO:0000313" key="5">
    <source>
        <dbReference type="Proteomes" id="UP000230233"/>
    </source>
</evidence>
<feature type="domain" description="KxDL" evidence="3">
    <location>
        <begin position="43"/>
        <end position="127"/>
    </location>
</feature>
<dbReference type="InterPro" id="IPR039843">
    <property type="entry name" value="KXD1-like"/>
</dbReference>
<dbReference type="PANTHER" id="PTHR13511">
    <property type="entry name" value="KXDL MOTIF-CONTAINING PROTEIN 1"/>
    <property type="match status" value="1"/>
</dbReference>
<evidence type="ECO:0000259" key="3">
    <source>
        <dbReference type="Pfam" id="PF10241"/>
    </source>
</evidence>
<dbReference type="AlphaFoldDB" id="A0A2G5TLM0"/>
<comment type="similarity">
    <text evidence="1">Belongs to the KXD1 family.</text>
</comment>
<protein>
    <recommendedName>
        <fullName evidence="3">KxDL domain-containing protein</fullName>
    </recommendedName>
</protein>
<reference evidence="5" key="1">
    <citation type="submission" date="2017-10" db="EMBL/GenBank/DDBJ databases">
        <title>Rapid genome shrinkage in a self-fertile nematode reveals novel sperm competition proteins.</title>
        <authorList>
            <person name="Yin D."/>
            <person name="Schwarz E.M."/>
            <person name="Thomas C.G."/>
            <person name="Felde R.L."/>
            <person name="Korf I.F."/>
            <person name="Cutter A.D."/>
            <person name="Schartner C.M."/>
            <person name="Ralston E.J."/>
            <person name="Meyer B.J."/>
            <person name="Haag E.S."/>
        </authorList>
    </citation>
    <scope>NUCLEOTIDE SEQUENCE [LARGE SCALE GENOMIC DNA]</scope>
    <source>
        <strain evidence="5">JU1422</strain>
    </source>
</reference>
<proteinExistence type="inferred from homology"/>
<dbReference type="EMBL" id="PDUG01000005">
    <property type="protein sequence ID" value="PIC27906.1"/>
    <property type="molecule type" value="Genomic_DNA"/>
</dbReference>
<gene>
    <name evidence="4" type="primary">Cni-kxd-1</name>
    <name evidence="4" type="synonym">Cnig_chr_V.g20009</name>
    <name evidence="4" type="ORF">B9Z55_020009</name>
</gene>
<dbReference type="GO" id="GO:0099078">
    <property type="term" value="C:BORC complex"/>
    <property type="evidence" value="ECO:0007669"/>
    <property type="project" value="TreeGrafter"/>
</dbReference>
<dbReference type="Proteomes" id="UP000230233">
    <property type="component" value="Chromosome V"/>
</dbReference>
<evidence type="ECO:0000256" key="2">
    <source>
        <dbReference type="SAM" id="MobiDB-lite"/>
    </source>
</evidence>
<feature type="region of interest" description="Disordered" evidence="2">
    <location>
        <begin position="1"/>
        <end position="37"/>
    </location>
</feature>
<comment type="caution">
    <text evidence="4">The sequence shown here is derived from an EMBL/GenBank/DDBJ whole genome shotgun (WGS) entry which is preliminary data.</text>
</comment>
<evidence type="ECO:0000313" key="4">
    <source>
        <dbReference type="EMBL" id="PIC27906.1"/>
    </source>
</evidence>
<dbReference type="STRING" id="1611254.A0A2G5TLM0"/>
<dbReference type="Pfam" id="PF10241">
    <property type="entry name" value="KxDL"/>
    <property type="match status" value="1"/>
</dbReference>
<feature type="compositionally biased region" description="Low complexity" evidence="2">
    <location>
        <begin position="1"/>
        <end position="13"/>
    </location>
</feature>
<evidence type="ECO:0000256" key="1">
    <source>
        <dbReference type="ARBA" id="ARBA00005913"/>
    </source>
</evidence>
<name>A0A2G5TLM0_9PELO</name>
<dbReference type="InterPro" id="IPR019371">
    <property type="entry name" value="KxDL_dom"/>
</dbReference>
<organism evidence="4 5">
    <name type="scientific">Caenorhabditis nigoni</name>
    <dbReference type="NCBI Taxonomy" id="1611254"/>
    <lineage>
        <taxon>Eukaryota</taxon>
        <taxon>Metazoa</taxon>
        <taxon>Ecdysozoa</taxon>
        <taxon>Nematoda</taxon>
        <taxon>Chromadorea</taxon>
        <taxon>Rhabditida</taxon>
        <taxon>Rhabditina</taxon>
        <taxon>Rhabditomorpha</taxon>
        <taxon>Rhabditoidea</taxon>
        <taxon>Rhabditidae</taxon>
        <taxon>Peloderinae</taxon>
        <taxon>Caenorhabditis</taxon>
    </lineage>
</organism>
<dbReference type="GO" id="GO:0032418">
    <property type="term" value="P:lysosome localization"/>
    <property type="evidence" value="ECO:0007669"/>
    <property type="project" value="TreeGrafter"/>
</dbReference>
<dbReference type="PANTHER" id="PTHR13511:SF0">
    <property type="entry name" value="KXDL MOTIF-CONTAINING PROTEIN 1"/>
    <property type="match status" value="1"/>
</dbReference>